<reference evidence="2" key="1">
    <citation type="submission" date="2022-11" db="EMBL/GenBank/DDBJ databases">
        <title>Centuries of genome instability and evolution in soft-shell clam transmissible cancer (bioRxiv).</title>
        <authorList>
            <person name="Hart S.F.M."/>
            <person name="Yonemitsu M.A."/>
            <person name="Giersch R.M."/>
            <person name="Beal B.F."/>
            <person name="Arriagada G."/>
            <person name="Davis B.W."/>
            <person name="Ostrander E.A."/>
            <person name="Goff S.P."/>
            <person name="Metzger M.J."/>
        </authorList>
    </citation>
    <scope>NUCLEOTIDE SEQUENCE</scope>
    <source>
        <strain evidence="2">MELC-2E11</strain>
        <tissue evidence="2">Siphon/mantle</tissue>
    </source>
</reference>
<keyword evidence="1" id="KW-0732">Signal</keyword>
<dbReference type="EMBL" id="CP111027">
    <property type="protein sequence ID" value="WAR30078.1"/>
    <property type="molecule type" value="Genomic_DNA"/>
</dbReference>
<evidence type="ECO:0008006" key="4">
    <source>
        <dbReference type="Google" id="ProtNLM"/>
    </source>
</evidence>
<accession>A0ABY7G6N2</accession>
<protein>
    <recommendedName>
        <fullName evidence="4">Secreted protein</fullName>
    </recommendedName>
</protein>
<organism evidence="2 3">
    <name type="scientific">Mya arenaria</name>
    <name type="common">Soft-shell clam</name>
    <dbReference type="NCBI Taxonomy" id="6604"/>
    <lineage>
        <taxon>Eukaryota</taxon>
        <taxon>Metazoa</taxon>
        <taxon>Spiralia</taxon>
        <taxon>Lophotrochozoa</taxon>
        <taxon>Mollusca</taxon>
        <taxon>Bivalvia</taxon>
        <taxon>Autobranchia</taxon>
        <taxon>Heteroconchia</taxon>
        <taxon>Euheterodonta</taxon>
        <taxon>Imparidentia</taxon>
        <taxon>Neoheterodontei</taxon>
        <taxon>Myida</taxon>
        <taxon>Myoidea</taxon>
        <taxon>Myidae</taxon>
        <taxon>Mya</taxon>
    </lineage>
</organism>
<name>A0ABY7G6N2_MYAAR</name>
<sequence length="86" mass="9300">MISLTVFVFILIINVLFGSLGGGGGIVMEAPTMAQVAAMEAPTTAQEVVTEAPVTEVAVVVEWWTNTENNPLHSEDLIEKRHTFQT</sequence>
<feature type="chain" id="PRO_5045818978" description="Secreted protein" evidence="1">
    <location>
        <begin position="19"/>
        <end position="86"/>
    </location>
</feature>
<keyword evidence="3" id="KW-1185">Reference proteome</keyword>
<dbReference type="Proteomes" id="UP001164746">
    <property type="component" value="Chromosome 16"/>
</dbReference>
<evidence type="ECO:0000313" key="3">
    <source>
        <dbReference type="Proteomes" id="UP001164746"/>
    </source>
</evidence>
<evidence type="ECO:0000313" key="2">
    <source>
        <dbReference type="EMBL" id="WAR30078.1"/>
    </source>
</evidence>
<gene>
    <name evidence="2" type="ORF">MAR_003646</name>
</gene>
<proteinExistence type="predicted"/>
<feature type="signal peptide" evidence="1">
    <location>
        <begin position="1"/>
        <end position="18"/>
    </location>
</feature>
<evidence type="ECO:0000256" key="1">
    <source>
        <dbReference type="SAM" id="SignalP"/>
    </source>
</evidence>